<dbReference type="Proteomes" id="UP001412067">
    <property type="component" value="Unassembled WGS sequence"/>
</dbReference>
<gene>
    <name evidence="3" type="ORF">KSP40_PGU006226</name>
</gene>
<name>A0ABR2M4R0_9ASPA</name>
<proteinExistence type="predicted"/>
<keyword evidence="2" id="KW-0472">Membrane</keyword>
<evidence type="ECO:0000313" key="3">
    <source>
        <dbReference type="EMBL" id="KAK8958641.1"/>
    </source>
</evidence>
<keyword evidence="2" id="KW-0812">Transmembrane</keyword>
<comment type="caution">
    <text evidence="3">The sequence shown here is derived from an EMBL/GenBank/DDBJ whole genome shotgun (WGS) entry which is preliminary data.</text>
</comment>
<keyword evidence="2" id="KW-1133">Transmembrane helix</keyword>
<reference evidence="3 4" key="1">
    <citation type="journal article" date="2022" name="Nat. Plants">
        <title>Genomes of leafy and leafless Platanthera orchids illuminate the evolution of mycoheterotrophy.</title>
        <authorList>
            <person name="Li M.H."/>
            <person name="Liu K.W."/>
            <person name="Li Z."/>
            <person name="Lu H.C."/>
            <person name="Ye Q.L."/>
            <person name="Zhang D."/>
            <person name="Wang J.Y."/>
            <person name="Li Y.F."/>
            <person name="Zhong Z.M."/>
            <person name="Liu X."/>
            <person name="Yu X."/>
            <person name="Liu D.K."/>
            <person name="Tu X.D."/>
            <person name="Liu B."/>
            <person name="Hao Y."/>
            <person name="Liao X.Y."/>
            <person name="Jiang Y.T."/>
            <person name="Sun W.H."/>
            <person name="Chen J."/>
            <person name="Chen Y.Q."/>
            <person name="Ai Y."/>
            <person name="Zhai J.W."/>
            <person name="Wu S.S."/>
            <person name="Zhou Z."/>
            <person name="Hsiao Y.Y."/>
            <person name="Wu W.L."/>
            <person name="Chen Y.Y."/>
            <person name="Lin Y.F."/>
            <person name="Hsu J.L."/>
            <person name="Li C.Y."/>
            <person name="Wang Z.W."/>
            <person name="Zhao X."/>
            <person name="Zhong W.Y."/>
            <person name="Ma X.K."/>
            <person name="Ma L."/>
            <person name="Huang J."/>
            <person name="Chen G.Z."/>
            <person name="Huang M.Z."/>
            <person name="Huang L."/>
            <person name="Peng D.H."/>
            <person name="Luo Y.B."/>
            <person name="Zou S.Q."/>
            <person name="Chen S.P."/>
            <person name="Lan S."/>
            <person name="Tsai W.C."/>
            <person name="Van de Peer Y."/>
            <person name="Liu Z.J."/>
        </authorList>
    </citation>
    <scope>NUCLEOTIDE SEQUENCE [LARGE SCALE GENOMIC DNA]</scope>
    <source>
        <strain evidence="3">Lor288</strain>
    </source>
</reference>
<dbReference type="EMBL" id="JBBWWR010000012">
    <property type="protein sequence ID" value="KAK8958641.1"/>
    <property type="molecule type" value="Genomic_DNA"/>
</dbReference>
<evidence type="ECO:0000313" key="4">
    <source>
        <dbReference type="Proteomes" id="UP001412067"/>
    </source>
</evidence>
<organism evidence="3 4">
    <name type="scientific">Platanthera guangdongensis</name>
    <dbReference type="NCBI Taxonomy" id="2320717"/>
    <lineage>
        <taxon>Eukaryota</taxon>
        <taxon>Viridiplantae</taxon>
        <taxon>Streptophyta</taxon>
        <taxon>Embryophyta</taxon>
        <taxon>Tracheophyta</taxon>
        <taxon>Spermatophyta</taxon>
        <taxon>Magnoliopsida</taxon>
        <taxon>Liliopsida</taxon>
        <taxon>Asparagales</taxon>
        <taxon>Orchidaceae</taxon>
        <taxon>Orchidoideae</taxon>
        <taxon>Orchideae</taxon>
        <taxon>Orchidinae</taxon>
        <taxon>Platanthera</taxon>
    </lineage>
</organism>
<evidence type="ECO:0000256" key="2">
    <source>
        <dbReference type="SAM" id="Phobius"/>
    </source>
</evidence>
<feature type="transmembrane region" description="Helical" evidence="2">
    <location>
        <begin position="79"/>
        <end position="102"/>
    </location>
</feature>
<sequence length="133" mass="15007">MMKIVPINFHMFHFLLTSKVSPLTPTASWSLLFSSLSLCILSFCSLTIGAPAMVAQPPPSLYILDVVIQPEYSLCENNYESIIVIVVGMLLLRAIICFRVIYRYRTARAQAPPPPKEPDLEARPWEKERVAGR</sequence>
<accession>A0ABR2M4R0</accession>
<feature type="compositionally biased region" description="Basic and acidic residues" evidence="1">
    <location>
        <begin position="116"/>
        <end position="133"/>
    </location>
</feature>
<protein>
    <submittedName>
        <fullName evidence="3">Uncharacterized protein</fullName>
    </submittedName>
</protein>
<keyword evidence="4" id="KW-1185">Reference proteome</keyword>
<evidence type="ECO:0000256" key="1">
    <source>
        <dbReference type="SAM" id="MobiDB-lite"/>
    </source>
</evidence>
<feature type="region of interest" description="Disordered" evidence="1">
    <location>
        <begin position="109"/>
        <end position="133"/>
    </location>
</feature>